<proteinExistence type="predicted"/>
<feature type="domain" description="Halobacterial output" evidence="1">
    <location>
        <begin position="15"/>
        <end position="84"/>
    </location>
</feature>
<dbReference type="EMBL" id="JBHSWU010001479">
    <property type="protein sequence ID" value="MFC6726884.1"/>
    <property type="molecule type" value="Genomic_DNA"/>
</dbReference>
<organism evidence="2 3">
    <name type="scientific">Halobium palmae</name>
    <dbReference type="NCBI Taxonomy" id="1776492"/>
    <lineage>
        <taxon>Archaea</taxon>
        <taxon>Methanobacteriati</taxon>
        <taxon>Methanobacteriota</taxon>
        <taxon>Stenosarchaea group</taxon>
        <taxon>Halobacteria</taxon>
        <taxon>Halobacteriales</taxon>
        <taxon>Haloferacaceae</taxon>
        <taxon>Halobium</taxon>
    </lineage>
</organism>
<gene>
    <name evidence="2" type="ORF">ACFQE1_21405</name>
</gene>
<protein>
    <submittedName>
        <fullName evidence="2">HalOD1 output domain-containing protein</fullName>
    </submittedName>
</protein>
<dbReference type="InterPro" id="IPR040624">
    <property type="entry name" value="HalOD1"/>
</dbReference>
<comment type="caution">
    <text evidence="2">The sequence shown here is derived from an EMBL/GenBank/DDBJ whole genome shotgun (WGS) entry which is preliminary data.</text>
</comment>
<sequence>MSEREERRVHHLGEGKPLSDAVLEAIAQYHGTDLRDGDFRLYDDIDVSALDDLFREDANADTTVQFKTGDVTITLWGDGDVRIRVTPRRDAP</sequence>
<dbReference type="Pfam" id="PF18545">
    <property type="entry name" value="HalOD1"/>
    <property type="match status" value="1"/>
</dbReference>
<reference evidence="2 3" key="1">
    <citation type="journal article" date="2019" name="Int. J. Syst. Evol. Microbiol.">
        <title>The Global Catalogue of Microorganisms (GCM) 10K type strain sequencing project: providing services to taxonomists for standard genome sequencing and annotation.</title>
        <authorList>
            <consortium name="The Broad Institute Genomics Platform"/>
            <consortium name="The Broad Institute Genome Sequencing Center for Infectious Disease"/>
            <person name="Wu L."/>
            <person name="Ma J."/>
        </authorList>
    </citation>
    <scope>NUCLEOTIDE SEQUENCE [LARGE SCALE GENOMIC DNA]</scope>
    <source>
        <strain evidence="2 3">NBRC 111368</strain>
    </source>
</reference>
<accession>A0ABD5S5B1</accession>
<dbReference type="AlphaFoldDB" id="A0ABD5S5B1"/>
<evidence type="ECO:0000259" key="1">
    <source>
        <dbReference type="Pfam" id="PF18545"/>
    </source>
</evidence>
<keyword evidence="3" id="KW-1185">Reference proteome</keyword>
<dbReference type="Proteomes" id="UP001596328">
    <property type="component" value="Unassembled WGS sequence"/>
</dbReference>
<evidence type="ECO:0000313" key="2">
    <source>
        <dbReference type="EMBL" id="MFC6726884.1"/>
    </source>
</evidence>
<evidence type="ECO:0000313" key="3">
    <source>
        <dbReference type="Proteomes" id="UP001596328"/>
    </source>
</evidence>
<name>A0ABD5S5B1_9EURY</name>